<evidence type="ECO:0000313" key="2">
    <source>
        <dbReference type="Proteomes" id="UP000234857"/>
    </source>
</evidence>
<dbReference type="EMBL" id="PKTG01000004">
    <property type="protein sequence ID" value="PLX20171.1"/>
    <property type="molecule type" value="Genomic_DNA"/>
</dbReference>
<protein>
    <submittedName>
        <fullName evidence="1">Uncharacterized protein</fullName>
    </submittedName>
</protein>
<reference evidence="1 2" key="1">
    <citation type="submission" date="2017-11" db="EMBL/GenBank/DDBJ databases">
        <title>Genome-resolved metagenomics identifies genetic mobility, metabolic interactions, and unexpected diversity in perchlorate-reducing communities.</title>
        <authorList>
            <person name="Barnum T.P."/>
            <person name="Figueroa I.A."/>
            <person name="Carlstrom C.I."/>
            <person name="Lucas L.N."/>
            <person name="Engelbrektson A.L."/>
            <person name="Coates J.D."/>
        </authorList>
    </citation>
    <scope>NUCLEOTIDE SEQUENCE [LARGE SCALE GENOMIC DNA]</scope>
    <source>
        <strain evidence="1">BM706</strain>
    </source>
</reference>
<dbReference type="AlphaFoldDB" id="A0A2N5ZNI1"/>
<dbReference type="Pfam" id="PF03415">
    <property type="entry name" value="Peptidase_C11"/>
    <property type="match status" value="1"/>
</dbReference>
<comment type="caution">
    <text evidence="1">The sequence shown here is derived from an EMBL/GenBank/DDBJ whole genome shotgun (WGS) entry which is preliminary data.</text>
</comment>
<dbReference type="PANTHER" id="PTHR37835">
    <property type="entry name" value="ALPHA-CLOSTRIPAIN"/>
    <property type="match status" value="1"/>
</dbReference>
<dbReference type="InterPro" id="IPR005077">
    <property type="entry name" value="Peptidase_C11"/>
</dbReference>
<evidence type="ECO:0000313" key="1">
    <source>
        <dbReference type="EMBL" id="PLX20171.1"/>
    </source>
</evidence>
<sequence length="396" mass="45838">MQMFEVEYSLRSYAKYMIGSEQTEPGNGWPYDKVLDILVKNPDSIDTILEGFVNEYISSYEGNAGWNVTLSAVDLWKLDDLAKSTRDFVNYFYGHFEENYKLFRDAVFSVCYYDRNMNVDFYHFMSLIAQATTDPSLKNLALDVMEKITAAVKYSKITTTNTVGGESLDVTNSFGMAIYAPWKSEVYDGDNYKNLIFSRYVRWHLVFEKFFAYSNGTATGTLSKKIFPSEVKILRARQKNDGTYEYKEVNESDFLSGYSYLVGHYPNSPYEKDYYQVYMKYDFSDFSLDSQSVKIEDAEIYHWTGTSQLKDKKIIATLKSEKNSDYILDDDLSPMSACEITPTRICGTDLKTQVSYWIKNGNNNGMVIGYSMMGKDVGFIKRFDPTKLYMQIKYKY</sequence>
<organism evidence="1 2">
    <name type="scientific">Muiribacterium halophilum</name>
    <dbReference type="NCBI Taxonomy" id="2053465"/>
    <lineage>
        <taxon>Bacteria</taxon>
        <taxon>Candidatus Muiribacteriota</taxon>
        <taxon>Candidatus Muiribacteriia</taxon>
        <taxon>Candidatus Muiribacteriales</taxon>
        <taxon>Candidatus Muiribacteriaceae</taxon>
        <taxon>Candidatus Muiribacterium</taxon>
    </lineage>
</organism>
<proteinExistence type="predicted"/>
<gene>
    <name evidence="1" type="ORF">C0601_00115</name>
</gene>
<dbReference type="Proteomes" id="UP000234857">
    <property type="component" value="Unassembled WGS sequence"/>
</dbReference>
<dbReference type="PANTHER" id="PTHR37835:SF1">
    <property type="entry name" value="ALPHA-CLOSTRIPAIN"/>
    <property type="match status" value="1"/>
</dbReference>
<accession>A0A2N5ZNI1</accession>
<name>A0A2N5ZNI1_MUIH1</name>